<proteinExistence type="predicted"/>
<organism evidence="2 3">
    <name type="scientific">Nocardioides hwasunensis</name>
    <dbReference type="NCBI Taxonomy" id="397258"/>
    <lineage>
        <taxon>Bacteria</taxon>
        <taxon>Bacillati</taxon>
        <taxon>Actinomycetota</taxon>
        <taxon>Actinomycetes</taxon>
        <taxon>Propionibacteriales</taxon>
        <taxon>Nocardioidaceae</taxon>
        <taxon>Nocardioides</taxon>
    </lineage>
</organism>
<reference evidence="2 3" key="1">
    <citation type="submission" date="2020-09" db="EMBL/GenBank/DDBJ databases">
        <title>novel species in genus Nocardioides.</title>
        <authorList>
            <person name="Zhang G."/>
        </authorList>
    </citation>
    <scope>NUCLEOTIDE SEQUENCE [LARGE SCALE GENOMIC DNA]</scope>
    <source>
        <strain evidence="2 3">19197</strain>
    </source>
</reference>
<dbReference type="InterPro" id="IPR036390">
    <property type="entry name" value="WH_DNA-bd_sf"/>
</dbReference>
<dbReference type="Proteomes" id="UP000649289">
    <property type="component" value="Unassembled WGS sequence"/>
</dbReference>
<dbReference type="InterPro" id="IPR036388">
    <property type="entry name" value="WH-like_DNA-bd_sf"/>
</dbReference>
<accession>A0ABR8MP59</accession>
<keyword evidence="3" id="KW-1185">Reference proteome</keyword>
<dbReference type="PANTHER" id="PTHR33164:SF99">
    <property type="entry name" value="MARR FAMILY REGULATORY PROTEIN"/>
    <property type="match status" value="1"/>
</dbReference>
<dbReference type="Gene3D" id="1.10.10.10">
    <property type="entry name" value="Winged helix-like DNA-binding domain superfamily/Winged helix DNA-binding domain"/>
    <property type="match status" value="1"/>
</dbReference>
<comment type="caution">
    <text evidence="2">The sequence shown here is derived from an EMBL/GenBank/DDBJ whole genome shotgun (WGS) entry which is preliminary data.</text>
</comment>
<dbReference type="EMBL" id="JACXYY010000006">
    <property type="protein sequence ID" value="MBD3915904.1"/>
    <property type="molecule type" value="Genomic_DNA"/>
</dbReference>
<feature type="domain" description="HTH marR-type" evidence="1">
    <location>
        <begin position="1"/>
        <end position="136"/>
    </location>
</feature>
<name>A0ABR8MP59_9ACTN</name>
<dbReference type="PROSITE" id="PS50995">
    <property type="entry name" value="HTH_MARR_2"/>
    <property type="match status" value="1"/>
</dbReference>
<gene>
    <name evidence="2" type="ORF">IEZ25_14870</name>
</gene>
<evidence type="ECO:0000259" key="1">
    <source>
        <dbReference type="PROSITE" id="PS50995"/>
    </source>
</evidence>
<sequence length="139" mass="14858">MPTDLERAVLGLHDLATTTTASAEHVLGTHGLSLTSGLALWWLDPEADPLTMGEIATGMRCSAANVTYVLDRLDSAGLVRRSTASSDKRRRVVALTRQGVQVRSDMIATVLRDSPLARLSASELRSLLHVLATASAQSH</sequence>
<dbReference type="RefSeq" id="WP_191200240.1">
    <property type="nucleotide sequence ID" value="NZ_BAAAPA010000006.1"/>
</dbReference>
<dbReference type="InterPro" id="IPR039422">
    <property type="entry name" value="MarR/SlyA-like"/>
</dbReference>
<dbReference type="SMART" id="SM00347">
    <property type="entry name" value="HTH_MARR"/>
    <property type="match status" value="1"/>
</dbReference>
<dbReference type="InterPro" id="IPR000835">
    <property type="entry name" value="HTH_MarR-typ"/>
</dbReference>
<dbReference type="Pfam" id="PF01047">
    <property type="entry name" value="MarR"/>
    <property type="match status" value="1"/>
</dbReference>
<protein>
    <submittedName>
        <fullName evidence="2">MarR family transcriptional regulator</fullName>
    </submittedName>
</protein>
<dbReference type="PRINTS" id="PR00598">
    <property type="entry name" value="HTHMARR"/>
</dbReference>
<dbReference type="PANTHER" id="PTHR33164">
    <property type="entry name" value="TRANSCRIPTIONAL REGULATOR, MARR FAMILY"/>
    <property type="match status" value="1"/>
</dbReference>
<evidence type="ECO:0000313" key="3">
    <source>
        <dbReference type="Proteomes" id="UP000649289"/>
    </source>
</evidence>
<evidence type="ECO:0000313" key="2">
    <source>
        <dbReference type="EMBL" id="MBD3915904.1"/>
    </source>
</evidence>
<dbReference type="SUPFAM" id="SSF46785">
    <property type="entry name" value="Winged helix' DNA-binding domain"/>
    <property type="match status" value="1"/>
</dbReference>